<protein>
    <recommendedName>
        <fullName evidence="2">GH26 domain-containing protein</fullName>
    </recommendedName>
</protein>
<evidence type="ECO:0000313" key="1">
    <source>
        <dbReference type="EMBL" id="VAX40819.1"/>
    </source>
</evidence>
<feature type="non-terminal residue" evidence="1">
    <location>
        <position position="336"/>
    </location>
</feature>
<dbReference type="AlphaFoldDB" id="A0A3B1DEQ6"/>
<accession>A0A3B1DEQ6</accession>
<gene>
    <name evidence="1" type="ORF">MNBD_PLANCTO03-2064</name>
</gene>
<name>A0A3B1DEQ6_9ZZZZ</name>
<organism evidence="1">
    <name type="scientific">hydrothermal vent metagenome</name>
    <dbReference type="NCBI Taxonomy" id="652676"/>
    <lineage>
        <taxon>unclassified sequences</taxon>
        <taxon>metagenomes</taxon>
        <taxon>ecological metagenomes</taxon>
    </lineage>
</organism>
<proteinExistence type="predicted"/>
<sequence>MTLIRTALACALLAAPTAAQPSKVGGIAPDPAPTVWMCDAGLTTIDTPDGWECTLANIDIVKLYIDEINSASQADLIAMVQLLNYYDIDIAIELGGLVDWHADKGKQSAEMSFANEFAKVRKLTDPIDQGGAGGSVAILDMDGPIRRMLWPNNTNPGYHTLETATDELADVMLLWADALPGAQVSLLINFPNWGWKGEPAYNNLGLPPGPLGYGDYFDAFVMAVAKTQTAGAPLVSVTIDNPYDYAIGEHNSNQDRLIAGIDWMGRILDLEAESTRQSLAVNVVFNSERGGQTSGALFAADSLAFIDLYLARGGTPEGAIMQSWYPYPDTILPETT</sequence>
<evidence type="ECO:0008006" key="2">
    <source>
        <dbReference type="Google" id="ProtNLM"/>
    </source>
</evidence>
<dbReference type="EMBL" id="UOGK01000449">
    <property type="protein sequence ID" value="VAX40819.1"/>
    <property type="molecule type" value="Genomic_DNA"/>
</dbReference>
<reference evidence="1" key="1">
    <citation type="submission" date="2018-06" db="EMBL/GenBank/DDBJ databases">
        <authorList>
            <person name="Zhirakovskaya E."/>
        </authorList>
    </citation>
    <scope>NUCLEOTIDE SEQUENCE</scope>
</reference>